<dbReference type="PRINTS" id="PR00146">
    <property type="entry name" value="DHPICSNTHASE"/>
</dbReference>
<dbReference type="CDD" id="cd00408">
    <property type="entry name" value="DHDPS-like"/>
    <property type="match status" value="1"/>
</dbReference>
<dbReference type="AlphaFoldDB" id="A0A0S7XNI4"/>
<comment type="caution">
    <text evidence="3">The sequence shown here is derived from an EMBL/GenBank/DDBJ whole genome shotgun (WGS) entry which is preliminary data.</text>
</comment>
<dbReference type="PATRIC" id="fig|1704032.3.peg.318"/>
<name>A0A0S7XNI4_9BACT</name>
<evidence type="ECO:0000313" key="4">
    <source>
        <dbReference type="Proteomes" id="UP000052020"/>
    </source>
</evidence>
<dbReference type="Proteomes" id="UP000052020">
    <property type="component" value="Unassembled WGS sequence"/>
</dbReference>
<dbReference type="SUPFAM" id="SSF51569">
    <property type="entry name" value="Aldolase"/>
    <property type="match status" value="1"/>
</dbReference>
<dbReference type="PANTHER" id="PTHR12128">
    <property type="entry name" value="DIHYDRODIPICOLINATE SYNTHASE"/>
    <property type="match status" value="1"/>
</dbReference>
<dbReference type="PROSITE" id="PS00666">
    <property type="entry name" value="DHDPS_2"/>
    <property type="match status" value="1"/>
</dbReference>
<dbReference type="Gene3D" id="3.20.20.70">
    <property type="entry name" value="Aldolase class I"/>
    <property type="match status" value="1"/>
</dbReference>
<accession>A0A0S7XNI4</accession>
<gene>
    <name evidence="3" type="ORF">AMK68_02620</name>
</gene>
<sequence>MVVVAPFYFRLSRQALYAHFSAVAQSTELPIVLYNIPALTGNPIDLETVCDLARAHSNIVAIKDSVWNPDHTTGLLAAKRIREDFVVMTGTDDHLLALLLAGADGGVPGLANFAPSVLVGLYDAVQRGDLKAAAAEHRRVIDLMRIHDIVTPSISAVKAAAGMVGAGIEAVVRSPALPLDDTGRVTLKRILIEAGLLAG</sequence>
<dbReference type="PANTHER" id="PTHR12128:SF28">
    <property type="entry name" value="2-DEHYDRO-3-DEOXY-D-GLUCONATE ALDOLASE YAGE-RELATED"/>
    <property type="match status" value="1"/>
</dbReference>
<dbReference type="Pfam" id="PF00701">
    <property type="entry name" value="DHDPS"/>
    <property type="match status" value="1"/>
</dbReference>
<organism evidence="3 4">
    <name type="scientific">candidate division KD3-62 bacterium DG_56</name>
    <dbReference type="NCBI Taxonomy" id="1704032"/>
    <lineage>
        <taxon>Bacteria</taxon>
        <taxon>candidate division KD3-62</taxon>
    </lineage>
</organism>
<dbReference type="EMBL" id="LIZY01000050">
    <property type="protein sequence ID" value="KPJ63992.1"/>
    <property type="molecule type" value="Genomic_DNA"/>
</dbReference>
<evidence type="ECO:0000256" key="1">
    <source>
        <dbReference type="ARBA" id="ARBA00023239"/>
    </source>
</evidence>
<dbReference type="InterPro" id="IPR013785">
    <property type="entry name" value="Aldolase_TIM"/>
</dbReference>
<keyword evidence="2" id="KW-0704">Schiff base</keyword>
<evidence type="ECO:0000313" key="3">
    <source>
        <dbReference type="EMBL" id="KPJ63992.1"/>
    </source>
</evidence>
<dbReference type="GO" id="GO:0016829">
    <property type="term" value="F:lyase activity"/>
    <property type="evidence" value="ECO:0007669"/>
    <property type="project" value="UniProtKB-KW"/>
</dbReference>
<dbReference type="SMART" id="SM01130">
    <property type="entry name" value="DHDPS"/>
    <property type="match status" value="1"/>
</dbReference>
<evidence type="ECO:0008006" key="5">
    <source>
        <dbReference type="Google" id="ProtNLM"/>
    </source>
</evidence>
<protein>
    <recommendedName>
        <fullName evidence="5">Dihydrodipicolinate synthase</fullName>
    </recommendedName>
</protein>
<dbReference type="GO" id="GO:0005829">
    <property type="term" value="C:cytosol"/>
    <property type="evidence" value="ECO:0007669"/>
    <property type="project" value="TreeGrafter"/>
</dbReference>
<dbReference type="InterPro" id="IPR020625">
    <property type="entry name" value="Schiff_base-form_aldolases_AS"/>
</dbReference>
<dbReference type="InterPro" id="IPR002220">
    <property type="entry name" value="DapA-like"/>
</dbReference>
<proteinExistence type="predicted"/>
<reference evidence="3 4" key="1">
    <citation type="journal article" date="2015" name="Microbiome">
        <title>Genomic resolution of linkages in carbon, nitrogen, and sulfur cycling among widespread estuary sediment bacteria.</title>
        <authorList>
            <person name="Baker B.J."/>
            <person name="Lazar C.S."/>
            <person name="Teske A.P."/>
            <person name="Dick G.J."/>
        </authorList>
    </citation>
    <scope>NUCLEOTIDE SEQUENCE [LARGE SCALE GENOMIC DNA]</scope>
    <source>
        <strain evidence="3">DG_56</strain>
    </source>
</reference>
<keyword evidence="1" id="KW-0456">Lyase</keyword>
<evidence type="ECO:0000256" key="2">
    <source>
        <dbReference type="ARBA" id="ARBA00023270"/>
    </source>
</evidence>